<name>A0A291QTE7_9BACT</name>
<evidence type="ECO:0008006" key="4">
    <source>
        <dbReference type="Google" id="ProtNLM"/>
    </source>
</evidence>
<gene>
    <name evidence="2" type="ORF">COR50_08425</name>
</gene>
<sequence length="86" mass="9646">MKKLKIVFLVLAIGGSISASLATSSKAPCSSLPQYYLASDGNYYPAGVEGYDFVCEWDHFSNCTYYYDEANQIFRPCKAGKILWLR</sequence>
<dbReference type="KEGG" id="cbae:COR50_08425"/>
<dbReference type="Proteomes" id="UP000220133">
    <property type="component" value="Chromosome"/>
</dbReference>
<evidence type="ECO:0000313" key="3">
    <source>
        <dbReference type="Proteomes" id="UP000220133"/>
    </source>
</evidence>
<dbReference type="RefSeq" id="WP_098193589.1">
    <property type="nucleotide sequence ID" value="NZ_CP023777.1"/>
</dbReference>
<proteinExistence type="predicted"/>
<feature type="signal peptide" evidence="1">
    <location>
        <begin position="1"/>
        <end position="21"/>
    </location>
</feature>
<evidence type="ECO:0000256" key="1">
    <source>
        <dbReference type="SAM" id="SignalP"/>
    </source>
</evidence>
<organism evidence="2 3">
    <name type="scientific">Chitinophaga caeni</name>
    <dbReference type="NCBI Taxonomy" id="2029983"/>
    <lineage>
        <taxon>Bacteria</taxon>
        <taxon>Pseudomonadati</taxon>
        <taxon>Bacteroidota</taxon>
        <taxon>Chitinophagia</taxon>
        <taxon>Chitinophagales</taxon>
        <taxon>Chitinophagaceae</taxon>
        <taxon>Chitinophaga</taxon>
    </lineage>
</organism>
<keyword evidence="3" id="KW-1185">Reference proteome</keyword>
<dbReference type="EMBL" id="CP023777">
    <property type="protein sequence ID" value="ATL47207.1"/>
    <property type="molecule type" value="Genomic_DNA"/>
</dbReference>
<accession>A0A291QTE7</accession>
<keyword evidence="1" id="KW-0732">Signal</keyword>
<reference evidence="2 3" key="1">
    <citation type="submission" date="2017-10" db="EMBL/GenBank/DDBJ databases">
        <title>Paenichitinophaga pekingensis gen. nov., sp. nov., isolated from activated sludge.</title>
        <authorList>
            <person name="Jin D."/>
            <person name="Kong X."/>
            <person name="Deng Y."/>
            <person name="Bai Z."/>
        </authorList>
    </citation>
    <scope>NUCLEOTIDE SEQUENCE [LARGE SCALE GENOMIC DNA]</scope>
    <source>
        <strain evidence="2 3">13</strain>
    </source>
</reference>
<evidence type="ECO:0000313" key="2">
    <source>
        <dbReference type="EMBL" id="ATL47207.1"/>
    </source>
</evidence>
<dbReference type="AlphaFoldDB" id="A0A291QTE7"/>
<dbReference type="OrthoDB" id="680073at2"/>
<protein>
    <recommendedName>
        <fullName evidence="4">Chitin-binding type-2 domain-containing protein</fullName>
    </recommendedName>
</protein>
<feature type="chain" id="PRO_5013127072" description="Chitin-binding type-2 domain-containing protein" evidence="1">
    <location>
        <begin position="22"/>
        <end position="86"/>
    </location>
</feature>